<proteinExistence type="predicted"/>
<evidence type="ECO:0000256" key="1">
    <source>
        <dbReference type="SAM" id="MobiDB-lite"/>
    </source>
</evidence>
<organism evidence="2 3">
    <name type="scientific">Phytophthora infestans (strain T30-4)</name>
    <name type="common">Potato late blight agent</name>
    <dbReference type="NCBI Taxonomy" id="403677"/>
    <lineage>
        <taxon>Eukaryota</taxon>
        <taxon>Sar</taxon>
        <taxon>Stramenopiles</taxon>
        <taxon>Oomycota</taxon>
        <taxon>Peronosporomycetes</taxon>
        <taxon>Peronosporales</taxon>
        <taxon>Peronosporaceae</taxon>
        <taxon>Phytophthora</taxon>
    </lineage>
</organism>
<dbReference type="KEGG" id="pif:PITG_11362"/>
<sequence>MEGGHGAHGGDSPSPEEDSAADPLGKALTEKAPRLVWTDSRLRTLLHLRLIAYGDQFNKHKSRAQLTVLWSRVVRRFNKQHETKAVVDQLRNKLNAMKALFGQIRADEATTGNLEKAVKYPSYWSVLVEFFADKKGLRNHDFGQSQVPLPPFRAEGSDDEAVVYDRGASGGDNACSEIHQIESRKPFSTVKPFKIVETLDWDQCTIDGTDYTRKPKHILKPLYHLRYLVVRGR</sequence>
<dbReference type="OrthoDB" id="121521at2759"/>
<gene>
    <name evidence="2" type="ORF">PITG_11362</name>
</gene>
<accession>D0NIL7</accession>
<evidence type="ECO:0000313" key="2">
    <source>
        <dbReference type="EMBL" id="EEY59351.1"/>
    </source>
</evidence>
<dbReference type="InParanoid" id="D0NIL7"/>
<dbReference type="Proteomes" id="UP000006643">
    <property type="component" value="Unassembled WGS sequence"/>
</dbReference>
<evidence type="ECO:0000313" key="3">
    <source>
        <dbReference type="Proteomes" id="UP000006643"/>
    </source>
</evidence>
<reference evidence="3" key="1">
    <citation type="journal article" date="2009" name="Nature">
        <title>Genome sequence and analysis of the Irish potato famine pathogen Phytophthora infestans.</title>
        <authorList>
            <consortium name="The Broad Institute Genome Sequencing Platform"/>
            <person name="Haas B.J."/>
            <person name="Kamoun S."/>
            <person name="Zody M.C."/>
            <person name="Jiang R.H."/>
            <person name="Handsaker R.E."/>
            <person name="Cano L.M."/>
            <person name="Grabherr M."/>
            <person name="Kodira C.D."/>
            <person name="Raffaele S."/>
            <person name="Torto-Alalibo T."/>
            <person name="Bozkurt T.O."/>
            <person name="Ah-Fong A.M."/>
            <person name="Alvarado L."/>
            <person name="Anderson V.L."/>
            <person name="Armstrong M.R."/>
            <person name="Avrova A."/>
            <person name="Baxter L."/>
            <person name="Beynon J."/>
            <person name="Boevink P.C."/>
            <person name="Bollmann S.R."/>
            <person name="Bos J.I."/>
            <person name="Bulone V."/>
            <person name="Cai G."/>
            <person name="Cakir C."/>
            <person name="Carrington J.C."/>
            <person name="Chawner M."/>
            <person name="Conti L."/>
            <person name="Costanzo S."/>
            <person name="Ewan R."/>
            <person name="Fahlgren N."/>
            <person name="Fischbach M.A."/>
            <person name="Fugelstad J."/>
            <person name="Gilroy E.M."/>
            <person name="Gnerre S."/>
            <person name="Green P.J."/>
            <person name="Grenville-Briggs L.J."/>
            <person name="Griffith J."/>
            <person name="Grunwald N.J."/>
            <person name="Horn K."/>
            <person name="Horner N.R."/>
            <person name="Hu C.H."/>
            <person name="Huitema E."/>
            <person name="Jeong D.H."/>
            <person name="Jones A.M."/>
            <person name="Jones J.D."/>
            <person name="Jones R.W."/>
            <person name="Karlsson E.K."/>
            <person name="Kunjeti S.G."/>
            <person name="Lamour K."/>
            <person name="Liu Z."/>
            <person name="Ma L."/>
            <person name="Maclean D."/>
            <person name="Chibucos M.C."/>
            <person name="McDonald H."/>
            <person name="McWalters J."/>
            <person name="Meijer H.J."/>
            <person name="Morgan W."/>
            <person name="Morris P.F."/>
            <person name="Munro C.A."/>
            <person name="O'Neill K."/>
            <person name="Ospina-Giraldo M."/>
            <person name="Pinzon A."/>
            <person name="Pritchard L."/>
            <person name="Ramsahoye B."/>
            <person name="Ren Q."/>
            <person name="Restrepo S."/>
            <person name="Roy S."/>
            <person name="Sadanandom A."/>
            <person name="Savidor A."/>
            <person name="Schornack S."/>
            <person name="Schwartz D.C."/>
            <person name="Schumann U.D."/>
            <person name="Schwessinger B."/>
            <person name="Seyer L."/>
            <person name="Sharpe T."/>
            <person name="Silvar C."/>
            <person name="Song J."/>
            <person name="Studholme D.J."/>
            <person name="Sykes S."/>
            <person name="Thines M."/>
            <person name="van de Vondervoort P.J."/>
            <person name="Phuntumart V."/>
            <person name="Wawra S."/>
            <person name="Weide R."/>
            <person name="Win J."/>
            <person name="Young C."/>
            <person name="Zhou S."/>
            <person name="Fry W."/>
            <person name="Meyers B.C."/>
            <person name="van West P."/>
            <person name="Ristaino J."/>
            <person name="Govers F."/>
            <person name="Birch P.R."/>
            <person name="Whisson S.C."/>
            <person name="Judelson H.S."/>
            <person name="Nusbaum C."/>
        </authorList>
    </citation>
    <scope>NUCLEOTIDE SEQUENCE [LARGE SCALE GENOMIC DNA]</scope>
    <source>
        <strain evidence="3">T30-4</strain>
    </source>
</reference>
<dbReference type="RefSeq" id="XP_002900961.1">
    <property type="nucleotide sequence ID" value="XM_002900915.1"/>
</dbReference>
<dbReference type="VEuPathDB" id="FungiDB:PITG_11362"/>
<dbReference type="HOGENOM" id="CLU_1191911_0_0_1"/>
<dbReference type="AlphaFoldDB" id="D0NIL7"/>
<feature type="region of interest" description="Disordered" evidence="1">
    <location>
        <begin position="1"/>
        <end position="22"/>
    </location>
</feature>
<evidence type="ECO:0008006" key="4">
    <source>
        <dbReference type="Google" id="ProtNLM"/>
    </source>
</evidence>
<protein>
    <recommendedName>
        <fullName evidence="4">Myb/SANT-like domain-containing protein</fullName>
    </recommendedName>
</protein>
<dbReference type="EMBL" id="DS028140">
    <property type="protein sequence ID" value="EEY59351.1"/>
    <property type="molecule type" value="Genomic_DNA"/>
</dbReference>
<dbReference type="eggNOG" id="ENOG502SZU6">
    <property type="taxonomic scope" value="Eukaryota"/>
</dbReference>
<keyword evidence="3" id="KW-1185">Reference proteome</keyword>
<dbReference type="GeneID" id="9473440"/>
<name>D0NIL7_PHYIT</name>